<dbReference type="GO" id="GO:0005975">
    <property type="term" value="P:carbohydrate metabolic process"/>
    <property type="evidence" value="ECO:0007669"/>
    <property type="project" value="InterPro"/>
</dbReference>
<dbReference type="PANTHER" id="PTHR46975:SF2">
    <property type="entry name" value="PROTEIN SWEETIE"/>
    <property type="match status" value="1"/>
</dbReference>
<dbReference type="PANTHER" id="PTHR46975">
    <property type="entry name" value="PROTEIN SWEETIE"/>
    <property type="match status" value="1"/>
</dbReference>
<accession>A0A067EUY4</accession>
<dbReference type="AlphaFoldDB" id="A0A067EUY4"/>
<feature type="non-terminal residue" evidence="1">
    <location>
        <position position="123"/>
    </location>
</feature>
<protein>
    <submittedName>
        <fullName evidence="1">Uncharacterized protein</fullName>
    </submittedName>
</protein>
<keyword evidence="2" id="KW-1185">Reference proteome</keyword>
<name>A0A067EUY4_CITSI</name>
<dbReference type="Proteomes" id="UP000027120">
    <property type="component" value="Unassembled WGS sequence"/>
</dbReference>
<proteinExistence type="predicted"/>
<organism evidence="1 2">
    <name type="scientific">Citrus sinensis</name>
    <name type="common">Sweet orange</name>
    <name type="synonym">Citrus aurantium var. sinensis</name>
    <dbReference type="NCBI Taxonomy" id="2711"/>
    <lineage>
        <taxon>Eukaryota</taxon>
        <taxon>Viridiplantae</taxon>
        <taxon>Streptophyta</taxon>
        <taxon>Embryophyta</taxon>
        <taxon>Tracheophyta</taxon>
        <taxon>Spermatophyta</taxon>
        <taxon>Magnoliopsida</taxon>
        <taxon>eudicotyledons</taxon>
        <taxon>Gunneridae</taxon>
        <taxon>Pentapetalae</taxon>
        <taxon>rosids</taxon>
        <taxon>malvids</taxon>
        <taxon>Sapindales</taxon>
        <taxon>Rutaceae</taxon>
        <taxon>Aurantioideae</taxon>
        <taxon>Citrus</taxon>
    </lineage>
</organism>
<dbReference type="EMBL" id="KK784943">
    <property type="protein sequence ID" value="KDO58979.1"/>
    <property type="molecule type" value="Genomic_DNA"/>
</dbReference>
<gene>
    <name evidence="1" type="ORF">CISIN_1g0013685mg</name>
</gene>
<feature type="non-terminal residue" evidence="1">
    <location>
        <position position="1"/>
    </location>
</feature>
<evidence type="ECO:0000313" key="2">
    <source>
        <dbReference type="Proteomes" id="UP000027120"/>
    </source>
</evidence>
<evidence type="ECO:0000313" key="1">
    <source>
        <dbReference type="EMBL" id="KDO58979.1"/>
    </source>
</evidence>
<dbReference type="InterPro" id="IPR044218">
    <property type="entry name" value="SWEETIE"/>
</dbReference>
<reference evidence="1 2" key="1">
    <citation type="submission" date="2014-04" db="EMBL/GenBank/DDBJ databases">
        <authorList>
            <consortium name="International Citrus Genome Consortium"/>
            <person name="Gmitter F."/>
            <person name="Chen C."/>
            <person name="Farmerie W."/>
            <person name="Harkins T."/>
            <person name="Desany B."/>
            <person name="Mohiuddin M."/>
            <person name="Kodira C."/>
            <person name="Borodovsky M."/>
            <person name="Lomsadze A."/>
            <person name="Burns P."/>
            <person name="Jenkins J."/>
            <person name="Prochnik S."/>
            <person name="Shu S."/>
            <person name="Chapman J."/>
            <person name="Pitluck S."/>
            <person name="Schmutz J."/>
            <person name="Rokhsar D."/>
        </authorList>
    </citation>
    <scope>NUCLEOTIDE SEQUENCE</scope>
</reference>
<sequence length="123" mass="12781">LLGDLTVVTDANYAGSIALAIGCIHRSAGGMALSSLVPATMWSLHGLLLTIEAAGFSFVSHVQATLGLAMEILLSEENGWVDLQQGVGRLINAIVAVLGPELAPGSIFFSRCKVSAWQCSSPK</sequence>